<gene>
    <name evidence="1" type="ORF">BUZ14_16025</name>
</gene>
<name>A0A3A0URC6_STAGA</name>
<protein>
    <submittedName>
        <fullName evidence="1">SDR family NAD(P)-dependent oxidoreductase</fullName>
    </submittedName>
</protein>
<evidence type="ECO:0000313" key="1">
    <source>
        <dbReference type="EMBL" id="RIP21465.1"/>
    </source>
</evidence>
<dbReference type="Gene3D" id="3.40.50.720">
    <property type="entry name" value="NAD(P)-binding Rossmann-like Domain"/>
    <property type="match status" value="1"/>
</dbReference>
<dbReference type="Pfam" id="PF00106">
    <property type="entry name" value="adh_short"/>
    <property type="match status" value="1"/>
</dbReference>
<dbReference type="InterPro" id="IPR002347">
    <property type="entry name" value="SDR_fam"/>
</dbReference>
<organism evidence="1 2">
    <name type="scientific">Staphylococcus gallinarum</name>
    <dbReference type="NCBI Taxonomy" id="1293"/>
    <lineage>
        <taxon>Bacteria</taxon>
        <taxon>Bacillati</taxon>
        <taxon>Bacillota</taxon>
        <taxon>Bacilli</taxon>
        <taxon>Bacillales</taxon>
        <taxon>Staphylococcaceae</taxon>
        <taxon>Staphylococcus</taxon>
    </lineage>
</organism>
<evidence type="ECO:0000313" key="2">
    <source>
        <dbReference type="Proteomes" id="UP000265541"/>
    </source>
</evidence>
<sequence length="52" mass="5340">MMGRLNNKIAILTGASTGIGAASATVLANEGAHVLAVDISEKVHDTVKEINH</sequence>
<comment type="caution">
    <text evidence="1">The sequence shown here is derived from an EMBL/GenBank/DDBJ whole genome shotgun (WGS) entry which is preliminary data.</text>
</comment>
<dbReference type="Proteomes" id="UP000265541">
    <property type="component" value="Unassembled WGS sequence"/>
</dbReference>
<dbReference type="SUPFAM" id="SSF51735">
    <property type="entry name" value="NAD(P)-binding Rossmann-fold domains"/>
    <property type="match status" value="1"/>
</dbReference>
<proteinExistence type="predicted"/>
<dbReference type="EMBL" id="QYJN01000393">
    <property type="protein sequence ID" value="RIP21465.1"/>
    <property type="molecule type" value="Genomic_DNA"/>
</dbReference>
<dbReference type="InterPro" id="IPR036291">
    <property type="entry name" value="NAD(P)-bd_dom_sf"/>
</dbReference>
<dbReference type="AlphaFoldDB" id="A0A3A0URC6"/>
<reference evidence="1 2" key="1">
    <citation type="journal article" date="2016" name="Front. Microbiol.">
        <title>Comprehensive Phylogenetic Analysis of Bovine Non-aureus Staphylococci Species Based on Whole-Genome Sequencing.</title>
        <authorList>
            <person name="Naushad S."/>
            <person name="Barkema H.W."/>
            <person name="Luby C."/>
            <person name="Condas L.A."/>
            <person name="Nobrega D.B."/>
            <person name="Carson D.A."/>
            <person name="De Buck J."/>
        </authorList>
    </citation>
    <scope>NUCLEOTIDE SEQUENCE [LARGE SCALE GENOMIC DNA]</scope>
    <source>
        <strain evidence="1 2">SNUC 4781</strain>
    </source>
</reference>
<accession>A0A3A0URC6</accession>
<feature type="non-terminal residue" evidence="1">
    <location>
        <position position="52"/>
    </location>
</feature>